<dbReference type="InterPro" id="IPR001594">
    <property type="entry name" value="Palmitoyltrfase_DHHC"/>
</dbReference>
<dbReference type="AlphaFoldDB" id="A0AAQ4EH07"/>
<evidence type="ECO:0000256" key="3">
    <source>
        <dbReference type="ARBA" id="ARBA00022692"/>
    </source>
</evidence>
<dbReference type="EMBL" id="JARKHS020015868">
    <property type="protein sequence ID" value="KAK8774057.1"/>
    <property type="molecule type" value="Genomic_DNA"/>
</dbReference>
<name>A0AAQ4EH07_AMBAM</name>
<keyword evidence="3 7" id="KW-0812">Transmembrane</keyword>
<evidence type="ECO:0000256" key="5">
    <source>
        <dbReference type="ARBA" id="ARBA00023136"/>
    </source>
</evidence>
<evidence type="ECO:0000256" key="6">
    <source>
        <dbReference type="ARBA" id="ARBA00023315"/>
    </source>
</evidence>
<dbReference type="GO" id="GO:0019706">
    <property type="term" value="F:protein-cysteine S-palmitoyltransferase activity"/>
    <property type="evidence" value="ECO:0007669"/>
    <property type="project" value="UniProtKB-EC"/>
</dbReference>
<proteinExistence type="inferred from homology"/>
<evidence type="ECO:0000313" key="9">
    <source>
        <dbReference type="EMBL" id="KAK8774057.1"/>
    </source>
</evidence>
<comment type="similarity">
    <text evidence="7">Belongs to the DHHC palmitoyltransferase family.</text>
</comment>
<organism evidence="9 10">
    <name type="scientific">Amblyomma americanum</name>
    <name type="common">Lone star tick</name>
    <dbReference type="NCBI Taxonomy" id="6943"/>
    <lineage>
        <taxon>Eukaryota</taxon>
        <taxon>Metazoa</taxon>
        <taxon>Ecdysozoa</taxon>
        <taxon>Arthropoda</taxon>
        <taxon>Chelicerata</taxon>
        <taxon>Arachnida</taxon>
        <taxon>Acari</taxon>
        <taxon>Parasitiformes</taxon>
        <taxon>Ixodida</taxon>
        <taxon>Ixodoidea</taxon>
        <taxon>Ixodidae</taxon>
        <taxon>Amblyomminae</taxon>
        <taxon>Amblyomma</taxon>
    </lineage>
</organism>
<keyword evidence="6 7" id="KW-0012">Acyltransferase</keyword>
<gene>
    <name evidence="9" type="ORF">V5799_011414</name>
</gene>
<dbReference type="PANTHER" id="PTHR12246">
    <property type="entry name" value="PALMITOYLTRANSFERASE ZDHHC16"/>
    <property type="match status" value="1"/>
</dbReference>
<keyword evidence="2 7" id="KW-0808">Transferase</keyword>
<feature type="domain" description="Palmitoyltransferase DHHC" evidence="8">
    <location>
        <begin position="153"/>
        <end position="271"/>
    </location>
</feature>
<feature type="transmembrane region" description="Helical" evidence="7">
    <location>
        <begin position="237"/>
        <end position="258"/>
    </location>
</feature>
<evidence type="ECO:0000256" key="1">
    <source>
        <dbReference type="ARBA" id="ARBA00004141"/>
    </source>
</evidence>
<sequence length="463" mass="50732">MEEAQAQCCPNGVPIQSIAAARAATNRIPPSRKSTAAPLQAPILAMATSSGGSESARRRRSNHEFFACLPVAMEGAQRFAFSTVFHLLLLLCLWSFVQTTVTAVPPIPGYFGLSESDQRLLEQCADDEARGDFLDILAENWGVLTRGPSGGVRFCERCQQVKPNRAHHCSQCRRCVPKMNHHCPWFNNCVCFSTYKFFLLTIFYVVALCVFRLASATHLVAGAWSSNACTYVTLNCTFLYAFGVMLVLVLGSFLYLHFTMVCNNVTTLEDLRPHLFKDDRDSFDIGFRDNIAEVFGHRKALRFLPVFTSLGDGARFPTRLHPDRYVYGPPVTVVVEERRLSVPVPPLAVTDEVPALPVLTSCRRPVPSTEGPLGGLTLTPFVAPPRGSLSFLPPTTITVVPPTEAAASVRLSESKKDLPPIVVASAFTSMEVRLLCATLPSPQASREHSFYCGMGCPGVRGRG</sequence>
<accession>A0AAQ4EH07</accession>
<reference evidence="9 10" key="1">
    <citation type="journal article" date="2023" name="Arcadia Sci">
        <title>De novo assembly of a long-read Amblyomma americanum tick genome.</title>
        <authorList>
            <person name="Chou S."/>
            <person name="Poskanzer K.E."/>
            <person name="Rollins M."/>
            <person name="Thuy-Boun P.S."/>
        </authorList>
    </citation>
    <scope>NUCLEOTIDE SEQUENCE [LARGE SCALE GENOMIC DNA]</scope>
    <source>
        <strain evidence="9">F_SG_1</strain>
        <tissue evidence="9">Salivary glands</tissue>
    </source>
</reference>
<keyword evidence="5 7" id="KW-0472">Membrane</keyword>
<keyword evidence="10" id="KW-1185">Reference proteome</keyword>
<dbReference type="Pfam" id="PF01529">
    <property type="entry name" value="DHHC"/>
    <property type="match status" value="1"/>
</dbReference>
<evidence type="ECO:0000256" key="4">
    <source>
        <dbReference type="ARBA" id="ARBA00022989"/>
    </source>
</evidence>
<keyword evidence="4 7" id="KW-1133">Transmembrane helix</keyword>
<dbReference type="InterPro" id="IPR039859">
    <property type="entry name" value="PFA4/ZDH16/20/ERF2-like"/>
</dbReference>
<comment type="catalytic activity">
    <reaction evidence="7">
        <text>L-cysteinyl-[protein] + hexadecanoyl-CoA = S-hexadecanoyl-L-cysteinyl-[protein] + CoA</text>
        <dbReference type="Rhea" id="RHEA:36683"/>
        <dbReference type="Rhea" id="RHEA-COMP:10131"/>
        <dbReference type="Rhea" id="RHEA-COMP:11032"/>
        <dbReference type="ChEBI" id="CHEBI:29950"/>
        <dbReference type="ChEBI" id="CHEBI:57287"/>
        <dbReference type="ChEBI" id="CHEBI:57379"/>
        <dbReference type="ChEBI" id="CHEBI:74151"/>
        <dbReference type="EC" id="2.3.1.225"/>
    </reaction>
</comment>
<evidence type="ECO:0000313" key="10">
    <source>
        <dbReference type="Proteomes" id="UP001321473"/>
    </source>
</evidence>
<protein>
    <recommendedName>
        <fullName evidence="7">Palmitoyltransferase</fullName>
        <ecNumber evidence="7">2.3.1.225</ecNumber>
    </recommendedName>
</protein>
<evidence type="ECO:0000259" key="8">
    <source>
        <dbReference type="Pfam" id="PF01529"/>
    </source>
</evidence>
<feature type="transmembrane region" description="Helical" evidence="7">
    <location>
        <begin position="202"/>
        <end position="225"/>
    </location>
</feature>
<comment type="subcellular location">
    <subcellularLocation>
        <location evidence="1">Membrane</location>
        <topology evidence="1">Multi-pass membrane protein</topology>
    </subcellularLocation>
</comment>
<dbReference type="PROSITE" id="PS50216">
    <property type="entry name" value="DHHC"/>
    <property type="match status" value="1"/>
</dbReference>
<dbReference type="Proteomes" id="UP001321473">
    <property type="component" value="Unassembled WGS sequence"/>
</dbReference>
<feature type="transmembrane region" description="Helical" evidence="7">
    <location>
        <begin position="79"/>
        <end position="97"/>
    </location>
</feature>
<comment type="caution">
    <text evidence="9">The sequence shown here is derived from an EMBL/GenBank/DDBJ whole genome shotgun (WGS) entry which is preliminary data.</text>
</comment>
<evidence type="ECO:0000256" key="2">
    <source>
        <dbReference type="ARBA" id="ARBA00022679"/>
    </source>
</evidence>
<comment type="domain">
    <text evidence="7">The DHHC domain is required for palmitoyltransferase activity.</text>
</comment>
<evidence type="ECO:0000256" key="7">
    <source>
        <dbReference type="RuleBase" id="RU079119"/>
    </source>
</evidence>
<dbReference type="EC" id="2.3.1.225" evidence="7"/>
<dbReference type="GO" id="GO:0016020">
    <property type="term" value="C:membrane"/>
    <property type="evidence" value="ECO:0007669"/>
    <property type="project" value="UniProtKB-SubCell"/>
</dbReference>